<protein>
    <submittedName>
        <fullName evidence="2">Iron ABC transporter substrate-binding protein</fullName>
    </submittedName>
</protein>
<dbReference type="Proteomes" id="UP000095517">
    <property type="component" value="Unassembled WGS sequence"/>
</dbReference>
<dbReference type="PROSITE" id="PS51257">
    <property type="entry name" value="PROKAR_LIPOPROTEIN"/>
    <property type="match status" value="1"/>
</dbReference>
<dbReference type="STRING" id="338188.ERS852397_00449"/>
<dbReference type="GO" id="GO:0071281">
    <property type="term" value="P:cellular response to iron ion"/>
    <property type="evidence" value="ECO:0007669"/>
    <property type="project" value="TreeGrafter"/>
</dbReference>
<feature type="domain" description="Fe/B12 periplasmic-binding" evidence="1">
    <location>
        <begin position="112"/>
        <end position="381"/>
    </location>
</feature>
<dbReference type="InterPro" id="IPR050902">
    <property type="entry name" value="ABC_Transporter_SBP"/>
</dbReference>
<accession>A0A173XZC4</accession>
<gene>
    <name evidence="2" type="ORF">ERS852397_00449</name>
</gene>
<proteinExistence type="predicted"/>
<dbReference type="Gene3D" id="3.40.50.1980">
    <property type="entry name" value="Nitrogenase molybdenum iron protein domain"/>
    <property type="match status" value="2"/>
</dbReference>
<dbReference type="SUPFAM" id="SSF53807">
    <property type="entry name" value="Helical backbone' metal receptor"/>
    <property type="match status" value="1"/>
</dbReference>
<evidence type="ECO:0000259" key="1">
    <source>
        <dbReference type="PROSITE" id="PS50983"/>
    </source>
</evidence>
<name>A0A173XZC4_9BACE</name>
<reference evidence="2 3" key="1">
    <citation type="submission" date="2015-09" db="EMBL/GenBank/DDBJ databases">
        <authorList>
            <consortium name="Pathogen Informatics"/>
        </authorList>
    </citation>
    <scope>NUCLEOTIDE SEQUENCE [LARGE SCALE GENOMIC DNA]</scope>
    <source>
        <strain evidence="2 3">2789STDY5608840</strain>
    </source>
</reference>
<dbReference type="PANTHER" id="PTHR30535:SF34">
    <property type="entry name" value="MOLYBDATE-BINDING PROTEIN MOLA"/>
    <property type="match status" value="1"/>
</dbReference>
<evidence type="ECO:0000313" key="2">
    <source>
        <dbReference type="EMBL" id="CUN56356.1"/>
    </source>
</evidence>
<evidence type="ECO:0000313" key="3">
    <source>
        <dbReference type="Proteomes" id="UP000095517"/>
    </source>
</evidence>
<dbReference type="EMBL" id="CYZH01000002">
    <property type="protein sequence ID" value="CUN56356.1"/>
    <property type="molecule type" value="Genomic_DNA"/>
</dbReference>
<dbReference type="InterPro" id="IPR002491">
    <property type="entry name" value="ABC_transptr_periplasmic_BD"/>
</dbReference>
<dbReference type="AlphaFoldDB" id="A0A173XZC4"/>
<dbReference type="CDD" id="cd01141">
    <property type="entry name" value="TroA_d"/>
    <property type="match status" value="1"/>
</dbReference>
<dbReference type="Pfam" id="PF01497">
    <property type="entry name" value="Peripla_BP_2"/>
    <property type="match status" value="1"/>
</dbReference>
<organism evidence="2 3">
    <name type="scientific">Bacteroides finegoldii</name>
    <dbReference type="NCBI Taxonomy" id="338188"/>
    <lineage>
        <taxon>Bacteria</taxon>
        <taxon>Pseudomonadati</taxon>
        <taxon>Bacteroidota</taxon>
        <taxon>Bacteroidia</taxon>
        <taxon>Bacteroidales</taxon>
        <taxon>Bacteroidaceae</taxon>
        <taxon>Bacteroides</taxon>
    </lineage>
</organism>
<sequence length="393" mass="44063">MHDMFTRLLQPNVNKMIKQSIYTFILFSLLFLASCISNKKTSLEAFNQDIYTPEYAAGFKILGATNVQSTLIQVFNPWQGAKEVEMSYFISRNGEQAPTGFIGSTIPAGAKRIVCMSSSYIAMLDALGQVNRIVAVSGIDYVSNPYILAHKDSIKDMGPEMNYELLLGLKPDIVLLYGIGDAQTAITDKLKELSIPYIYMGEYLEESPLGKAEWMVVLSELTDSREKGIEIFSEIPKRYLSLKALTESVGQCPTVMFNTPWNDSWVMPSTKSYMAQLVADAGAEYIYKENSSNSSTSIGLETAYGLIQKADYWINVGSATSLDELKTVNPKFADAKAVRERTVYNNNLRLTPTGGNDYWESAVIRPDVVLRDLIHIFHPELVPDSLYYYRHLE</sequence>
<dbReference type="PANTHER" id="PTHR30535">
    <property type="entry name" value="VITAMIN B12-BINDING PROTEIN"/>
    <property type="match status" value="1"/>
</dbReference>
<dbReference type="PROSITE" id="PS50983">
    <property type="entry name" value="FE_B12_PBP"/>
    <property type="match status" value="1"/>
</dbReference>